<dbReference type="GO" id="GO:0016614">
    <property type="term" value="F:oxidoreductase activity, acting on CH-OH group of donors"/>
    <property type="evidence" value="ECO:0007669"/>
    <property type="project" value="InterPro"/>
</dbReference>
<reference evidence="6 7" key="1">
    <citation type="journal article" date="2017" name="Curr. Biol.">
        <title>The Evolution of Venom by Co-option of Single-Copy Genes.</title>
        <authorList>
            <person name="Martinson E.O."/>
            <person name="Mrinalini"/>
            <person name="Kelkar Y.D."/>
            <person name="Chang C.H."/>
            <person name="Werren J.H."/>
        </authorList>
    </citation>
    <scope>NUCLEOTIDE SEQUENCE [LARGE SCALE GENOMIC DNA]</scope>
    <source>
        <strain evidence="6 7">Alberta</strain>
        <tissue evidence="6">Whole body</tissue>
    </source>
</reference>
<feature type="domain" description="Glucose-methanol-choline oxidoreductase N-terminal" evidence="4">
    <location>
        <begin position="748"/>
        <end position="771"/>
    </location>
</feature>
<dbReference type="PROSITE" id="PS00624">
    <property type="entry name" value="GMC_OXRED_2"/>
    <property type="match status" value="4"/>
</dbReference>
<evidence type="ECO:0000256" key="1">
    <source>
        <dbReference type="ARBA" id="ARBA00010790"/>
    </source>
</evidence>
<dbReference type="OrthoDB" id="269227at2759"/>
<feature type="domain" description="Glucose-methanol-choline oxidoreductase N-terminal" evidence="5">
    <location>
        <begin position="2228"/>
        <end position="2242"/>
    </location>
</feature>
<gene>
    <name evidence="6" type="ORF">TSAR_002115</name>
</gene>
<organism evidence="6 7">
    <name type="scientific">Trichomalopsis sarcophagae</name>
    <dbReference type="NCBI Taxonomy" id="543379"/>
    <lineage>
        <taxon>Eukaryota</taxon>
        <taxon>Metazoa</taxon>
        <taxon>Ecdysozoa</taxon>
        <taxon>Arthropoda</taxon>
        <taxon>Hexapoda</taxon>
        <taxon>Insecta</taxon>
        <taxon>Pterygota</taxon>
        <taxon>Neoptera</taxon>
        <taxon>Endopterygota</taxon>
        <taxon>Hymenoptera</taxon>
        <taxon>Apocrita</taxon>
        <taxon>Proctotrupomorpha</taxon>
        <taxon>Chalcidoidea</taxon>
        <taxon>Pteromalidae</taxon>
        <taxon>Pteromalinae</taxon>
        <taxon>Trichomalopsis</taxon>
    </lineage>
</organism>
<feature type="domain" description="Glucose-methanol-choline oxidoreductase N-terminal" evidence="5">
    <location>
        <begin position="310"/>
        <end position="324"/>
    </location>
</feature>
<feature type="domain" description="Glucose-methanol-choline oxidoreductase N-terminal" evidence="4">
    <location>
        <begin position="134"/>
        <end position="157"/>
    </location>
</feature>
<dbReference type="SUPFAM" id="SSF51905">
    <property type="entry name" value="FAD/NAD(P)-binding domain"/>
    <property type="match status" value="4"/>
</dbReference>
<feature type="compositionally biased region" description="Basic and acidic residues" evidence="3">
    <location>
        <begin position="1250"/>
        <end position="1263"/>
    </location>
</feature>
<name>A0A232FFY1_9HYME</name>
<dbReference type="Pfam" id="PF05199">
    <property type="entry name" value="GMC_oxred_C"/>
    <property type="match status" value="4"/>
</dbReference>
<dbReference type="SUPFAM" id="SSF54373">
    <property type="entry name" value="FAD-linked reductases, C-terminal domain"/>
    <property type="match status" value="4"/>
</dbReference>
<feature type="region of interest" description="Disordered" evidence="3">
    <location>
        <begin position="1239"/>
        <end position="1267"/>
    </location>
</feature>
<dbReference type="GO" id="GO:0050660">
    <property type="term" value="F:flavin adenine dinucleotide binding"/>
    <property type="evidence" value="ECO:0007669"/>
    <property type="project" value="InterPro"/>
</dbReference>
<evidence type="ECO:0000259" key="5">
    <source>
        <dbReference type="PROSITE" id="PS00624"/>
    </source>
</evidence>
<dbReference type="InterPro" id="IPR000172">
    <property type="entry name" value="GMC_OxRdtase_N"/>
</dbReference>
<feature type="domain" description="Glucose-methanol-choline oxidoreductase N-terminal" evidence="5">
    <location>
        <begin position="924"/>
        <end position="938"/>
    </location>
</feature>
<dbReference type="Pfam" id="PF00732">
    <property type="entry name" value="GMC_oxred_N"/>
    <property type="match status" value="4"/>
</dbReference>
<evidence type="ECO:0000256" key="3">
    <source>
        <dbReference type="SAM" id="MobiDB-lite"/>
    </source>
</evidence>
<accession>A0A232FFY1</accession>
<dbReference type="Proteomes" id="UP000215335">
    <property type="component" value="Unassembled WGS sequence"/>
</dbReference>
<dbReference type="PANTHER" id="PTHR11552">
    <property type="entry name" value="GLUCOSE-METHANOL-CHOLINE GMC OXIDOREDUCTASE"/>
    <property type="match status" value="1"/>
</dbReference>
<dbReference type="InterPro" id="IPR012132">
    <property type="entry name" value="GMC_OxRdtase"/>
</dbReference>
<dbReference type="InterPro" id="IPR007867">
    <property type="entry name" value="GMC_OxRtase_C"/>
</dbReference>
<sequence length="2538" mass="281965">MDIQNLLTSAASSATGSLSWFFPTLAAAIVYFQYEVMDPESRPIDVPSELLMPSYDFIVVGAGSAGAVVASRLSEVENWNVLLLEAGGDETEISDVPLLAGYLQLSKLDWMYKTEPQGDSCLAMEDGRCNWPRGKVIGGSSVLNYMLYLRGNKKDYDIWEQQGNVGWNSAEALRYFKKSEDNQNPYLARTPYHSTGGYLTVQEAPWHTPLAAAFVKAGQQMGYENRDINGEHQTGFMIAQGTIRRGSRCSSAKAFLRPARLRKNLHIAMNSHVTKVLIDPASKRAYGVEFMRDEQIYRIRAKKEIILSGGAINSPQILMLSGVGPQEHLQQLGIPVIQNLRVGENMQDHVAVGGLTFMVNQEVSMVENRLHSVNAVMQYAVFGTGPLTVLGGVEGLAFVNTKFANATQDFPDVELHFISGSTNSDGGRQIRKIHGLTKRFYDAVFGHISNRDVWSVLPMLLRPKSKGLIKLRSKNPFDHPLIYPNYFKDPQDLAVLVEAVKIAIALSRTPAFRKFGSELNSKPYLGCAHLQMYTDPYWECMIRHYSATVYHPVGTCKMGPYWDPEAVVDPQLKVYGLSGLRVIDASIMPNQISGNTNAPTMMIGEKGSDMIKEYWLKKRNVARIAALTYGPEVAFLVFLRFLIVLLRRDIVDREHRIRPRSASELFARYDFIVIGAGSAGSVVASRLSENPEWTILLLEAGSDETLLSDVPMIFPTLQHTSMDWQFKSEPSSTYCLAMKDGRCNWPRGKVLGGSSVLNAMLYVRGNRRDYDGWAALGNEGWSYEEILPYFMKSEDNRIEELRDSPYHAEGGPLTIEEFRFQSPIAEYFLKAGRDLGYDVVDVNGARQTGFTYSPGTLRDGLRCSSSKAFLRPCHDRDNLHVATRSFVEQILVDENSKRAHGVKFRRGQLRYSVQANCEVILAAGSVQSPQLLMLSGIGPGHHLQEMGIPVVQHLPGVGQNLQDHVAMGGLTYLIDPPRDVYGKREFSFVLPKLLNFRSIFDFTRNGTGPLYLVPECEAMAFVNTKYNAAFLEDDYPDVQLFLASAADNADGGLYGKRGCGLGDDFFAGLFEDILYQDSYAAVPLLLRPRSRGYIKLRSADPADPPVIVPNYFNDPYDLEILVEAAKLVHQLSEGPTMRSINARPNDNVIQECSHLEFMSDEYLRCQARHYTMTIYHPTGTCKMAPAQDPMAVVDSRLRVHGIAGLRVIDASIMPNIVTGNTNAPTIMIAEKGADMIKQDWQHHRHPRRGRTSEKLKPDRQRRKDYARRKTASLNPLVQRYGVLESACITQGVLVFLALGVWSAASIHYASDVPVTEYPFGTTGTVASGGCCHCRFNDTAYMNVACGRLTSFMTMLQALMMARCDISDPCRRLGTDVVPHEEWFDFIVVGAGVAGPVIAKRLSDYRWWRVLLVEAGPEEPSLTALPGLAFNAINSSLDWRYLTEPTEPHPTACLESGGVCAWPRGKMVSGTGGMYGMMYARGHPSVYDDWARQGNPGWSYKELEEYFDRAENPINPKFVTDRMFKNINTGGPMTIDNFSHKPEFADEILKAAAEMGYRTAGLHDEKQTGFMVAPMLTQDGLRGTTSRYYLRPVAGRSNLYVLTNAHVTKVLMEPWSKRAIGIELIDNEGKKRKLMANKEVILTAGAIGSPQILLQSGIGPKDDLEELDIPVVKDLPVGRNLQNHVSIGIKMTIKDDYYETLSLDSVNEFVFNRSGPVASTGLTQVTAFLESSFATPGVPDIQIFFDGFSSSCVRTGLDIECPDGSIGTCPGRREIVARPTVVIARSRGYLTLRSKDPLDHPLIYPNYFTNETDIKILIEGIKKVVELTKTKTMKKWDMRLEMKPHPWCSRRAGRSKLGTDFYSACLRYHFGTDAYWECLIRAQTGPENHQSSTCRMAPQASGGVVDHELRVHGVPNLRVADASVFPVLTNANPVAPIVVVAEKAADMIVTHWKKQSYPADRTDEVLDNPNFDFIVVGGGTAGSVVASRLSEVADWRVLLIEAGTDPSPNSDIPAFLLMLQNSVEDYQYLVEPDDNFCQGLKGQRCIWAKGKALGGSSVINAMIHIRGNDRDFDSWAELGNAGWSYQDVLPYFRKSENYHPDVVAKHGANMFGTGGPLTIRPYNYSEGALHDVFLAAAADVGIPIIEAPYNEQYIGYVKSYGTLDNGARQNAAKAYLKPAADRSNLYIMKSARVDAVTLDGRRATGVKVTLKDGRKVELSAAKEVVLSAGSIATPQILMLSGVGPREHLESKGIDVVADLPVGQNLQDHMIWVGLHLTYVNETAKAPPLTFMLDWAYDYLLNRKGELTSTGGIDLISFINTRDPDSKYPNVEFFHTLIPRYQRFKIEAMANGFDLSEDLVKDLLRQNEEGEIIFVAPTLLKPKSKGQLKLRSAKPEDQIEIHANYLADPDDVEVFMETLDFVRSLLDSKTFKDLGMQLRRFEIPGCAEYATDSREYWECNLRHTAGTVYHPVGTCKMGPAGNKDSVVDSSLKVHGLKSLRVVDASIMPTITSGNTNAPTLMIAEKAADLIKKEWSVKTEL</sequence>
<comment type="similarity">
    <text evidence="1 2">Belongs to the GMC oxidoreductase family.</text>
</comment>
<proteinExistence type="inferred from homology"/>
<dbReference type="InterPro" id="IPR036188">
    <property type="entry name" value="FAD/NAD-bd_sf"/>
</dbReference>
<evidence type="ECO:0000256" key="2">
    <source>
        <dbReference type="RuleBase" id="RU003968"/>
    </source>
</evidence>
<dbReference type="STRING" id="543379.A0A232FFY1"/>
<keyword evidence="2" id="KW-0285">Flavoprotein</keyword>
<dbReference type="EMBL" id="NNAY01000267">
    <property type="protein sequence ID" value="OXU29612.1"/>
    <property type="molecule type" value="Genomic_DNA"/>
</dbReference>
<comment type="caution">
    <text evidence="6">The sequence shown here is derived from an EMBL/GenBank/DDBJ whole genome shotgun (WGS) entry which is preliminary data.</text>
</comment>
<evidence type="ECO:0000313" key="7">
    <source>
        <dbReference type="Proteomes" id="UP000215335"/>
    </source>
</evidence>
<protein>
    <recommendedName>
        <fullName evidence="4 5">Glucose-methanol-choline oxidoreductase N-terminal domain-containing protein</fullName>
    </recommendedName>
</protein>
<evidence type="ECO:0000259" key="4">
    <source>
        <dbReference type="PROSITE" id="PS00623"/>
    </source>
</evidence>
<feature type="domain" description="Glucose-methanol-choline oxidoreductase N-terminal" evidence="5">
    <location>
        <begin position="1644"/>
        <end position="1658"/>
    </location>
</feature>
<evidence type="ECO:0000313" key="6">
    <source>
        <dbReference type="EMBL" id="OXU29612.1"/>
    </source>
</evidence>
<keyword evidence="2" id="KW-0274">FAD</keyword>
<dbReference type="PANTHER" id="PTHR11552:SF227">
    <property type="entry name" value="GLUCOSE DEHYDROGENASE [FAD, QUINONE]-LIKE PROTEIN"/>
    <property type="match status" value="1"/>
</dbReference>
<dbReference type="Gene3D" id="3.50.50.60">
    <property type="entry name" value="FAD/NAD(P)-binding domain"/>
    <property type="match status" value="4"/>
</dbReference>
<keyword evidence="7" id="KW-1185">Reference proteome</keyword>
<dbReference type="PROSITE" id="PS00623">
    <property type="entry name" value="GMC_OXRED_1"/>
    <property type="match status" value="2"/>
</dbReference>
<dbReference type="Gene3D" id="3.30.560.10">
    <property type="entry name" value="Glucose Oxidase, domain 3"/>
    <property type="match status" value="4"/>
</dbReference>